<dbReference type="Proteomes" id="UP000254266">
    <property type="component" value="Unassembled WGS sequence"/>
</dbReference>
<proteinExistence type="predicted"/>
<dbReference type="Gene3D" id="2.40.10.220">
    <property type="entry name" value="predicted glycosyltransferase like domains"/>
    <property type="match status" value="1"/>
</dbReference>
<dbReference type="AlphaFoldDB" id="A0A370DHR0"/>
<evidence type="ECO:0000313" key="3">
    <source>
        <dbReference type="Proteomes" id="UP000254266"/>
    </source>
</evidence>
<gene>
    <name evidence="2" type="ORF">DIZ80_03030</name>
</gene>
<evidence type="ECO:0000313" key="2">
    <source>
        <dbReference type="EMBL" id="RDH84468.1"/>
    </source>
</evidence>
<accession>A0A370DHR0</accession>
<dbReference type="InterPro" id="IPR009875">
    <property type="entry name" value="PilZ_domain"/>
</dbReference>
<dbReference type="Pfam" id="PF07238">
    <property type="entry name" value="PilZ"/>
    <property type="match status" value="1"/>
</dbReference>
<organism evidence="2 3">
    <name type="scientific">endosymbiont of Galathealinum brachiosum</name>
    <dbReference type="NCBI Taxonomy" id="2200906"/>
    <lineage>
        <taxon>Bacteria</taxon>
        <taxon>Pseudomonadati</taxon>
        <taxon>Pseudomonadota</taxon>
        <taxon>Gammaproteobacteria</taxon>
        <taxon>sulfur-oxidizing symbionts</taxon>
    </lineage>
</organism>
<keyword evidence="3" id="KW-1185">Reference proteome</keyword>
<dbReference type="EMBL" id="QFXC01000007">
    <property type="protein sequence ID" value="RDH84468.1"/>
    <property type="molecule type" value="Genomic_DNA"/>
</dbReference>
<feature type="domain" description="PilZ" evidence="1">
    <location>
        <begin position="7"/>
        <end position="85"/>
    </location>
</feature>
<sequence>MTTDYSEKRNFFRMNLECDAEYTINGSGNQKSGKVSDLSGDGISIIADQSVNPGTEVRVSIQPENDVTPPLDIVMEVTRCEEQDAESFLLAGNITKR</sequence>
<evidence type="ECO:0000259" key="1">
    <source>
        <dbReference type="Pfam" id="PF07238"/>
    </source>
</evidence>
<dbReference type="GO" id="GO:0035438">
    <property type="term" value="F:cyclic-di-GMP binding"/>
    <property type="evidence" value="ECO:0007669"/>
    <property type="project" value="InterPro"/>
</dbReference>
<protein>
    <submittedName>
        <fullName evidence="2">PilZ domain-containing protein</fullName>
    </submittedName>
</protein>
<dbReference type="SUPFAM" id="SSF141371">
    <property type="entry name" value="PilZ domain-like"/>
    <property type="match status" value="1"/>
</dbReference>
<comment type="caution">
    <text evidence="2">The sequence shown here is derived from an EMBL/GenBank/DDBJ whole genome shotgun (WGS) entry which is preliminary data.</text>
</comment>
<reference evidence="2 3" key="1">
    <citation type="journal article" date="2018" name="ISME J.">
        <title>Endosymbiont genomes yield clues of tubeworm success.</title>
        <authorList>
            <person name="Li Y."/>
            <person name="Liles M.R."/>
            <person name="Halanych K.M."/>
        </authorList>
    </citation>
    <scope>NUCLEOTIDE SEQUENCE [LARGE SCALE GENOMIC DNA]</scope>
    <source>
        <strain evidence="2">A1464</strain>
    </source>
</reference>
<name>A0A370DHR0_9GAMM</name>